<reference evidence="7" key="1">
    <citation type="submission" date="2017-02" db="EMBL/GenBank/DDBJ databases">
        <title>Draft Genome Sequence of the Salt Water Bacterium Oceanospirillum linum ATCC 11336.</title>
        <authorList>
            <person name="Trachtenberg A.M."/>
            <person name="Carney J.G."/>
            <person name="Linnane J.D."/>
            <person name="Rheaume B.A."/>
            <person name="Pitts N.L."/>
            <person name="Mykles D.L."/>
            <person name="Maclea K.S."/>
        </authorList>
    </citation>
    <scope>NUCLEOTIDE SEQUENCE [LARGE SCALE GENOMIC DNA]</scope>
    <source>
        <strain evidence="7">ATCC 11336</strain>
    </source>
</reference>
<dbReference type="PIRSF" id="PIRSF006324">
    <property type="entry name" value="LeuE"/>
    <property type="match status" value="1"/>
</dbReference>
<feature type="transmembrane region" description="Helical" evidence="6">
    <location>
        <begin position="6"/>
        <end position="28"/>
    </location>
</feature>
<dbReference type="PANTHER" id="PTHR30086">
    <property type="entry name" value="ARGININE EXPORTER PROTEIN ARGO"/>
    <property type="match status" value="1"/>
</dbReference>
<proteinExistence type="predicted"/>
<dbReference type="GO" id="GO:0015171">
    <property type="term" value="F:amino acid transmembrane transporter activity"/>
    <property type="evidence" value="ECO:0007669"/>
    <property type="project" value="TreeGrafter"/>
</dbReference>
<evidence type="ECO:0000256" key="3">
    <source>
        <dbReference type="ARBA" id="ARBA00022692"/>
    </source>
</evidence>
<feature type="transmembrane region" description="Helical" evidence="6">
    <location>
        <begin position="40"/>
        <end position="65"/>
    </location>
</feature>
<protein>
    <submittedName>
        <fullName evidence="7">Lysine transporter LysE</fullName>
    </submittedName>
</protein>
<dbReference type="Pfam" id="PF01810">
    <property type="entry name" value="LysE"/>
    <property type="match status" value="1"/>
</dbReference>
<evidence type="ECO:0000256" key="4">
    <source>
        <dbReference type="ARBA" id="ARBA00022989"/>
    </source>
</evidence>
<dbReference type="EMBL" id="MTSD02000005">
    <property type="protein sequence ID" value="OOV86731.1"/>
    <property type="molecule type" value="Genomic_DNA"/>
</dbReference>
<evidence type="ECO:0000313" key="8">
    <source>
        <dbReference type="Proteomes" id="UP000190064"/>
    </source>
</evidence>
<dbReference type="GO" id="GO:0005886">
    <property type="term" value="C:plasma membrane"/>
    <property type="evidence" value="ECO:0007669"/>
    <property type="project" value="UniProtKB-SubCell"/>
</dbReference>
<keyword evidence="2" id="KW-1003">Cell membrane</keyword>
<feature type="transmembrane region" description="Helical" evidence="6">
    <location>
        <begin position="158"/>
        <end position="176"/>
    </location>
</feature>
<feature type="transmembrane region" description="Helical" evidence="6">
    <location>
        <begin position="71"/>
        <end position="88"/>
    </location>
</feature>
<organism evidence="7 8">
    <name type="scientific">Oceanospirillum linum</name>
    <dbReference type="NCBI Taxonomy" id="966"/>
    <lineage>
        <taxon>Bacteria</taxon>
        <taxon>Pseudomonadati</taxon>
        <taxon>Pseudomonadota</taxon>
        <taxon>Gammaproteobacteria</taxon>
        <taxon>Oceanospirillales</taxon>
        <taxon>Oceanospirillaceae</taxon>
        <taxon>Oceanospirillum</taxon>
    </lineage>
</organism>
<feature type="transmembrane region" description="Helical" evidence="6">
    <location>
        <begin position="132"/>
        <end position="152"/>
    </location>
</feature>
<sequence>MYWPEFLTVVVVHFLAVASPGPDFAVILRQSLCASSRSGVWTAVGIGSGILVHVTYSLLGLGILIAQSTTAFTVLKVLGAAYLLWVGWQCLKAKPSDEESADGLSQDRDVNAATAWKAWRLGFLTNVLNAKATLFFVSLFSVVISPATPVWIQGFYGAWMTVMTGLWFTGLALFLSRGQVRAFFRRISHWIERVTGVALIALAGKLATASQG</sequence>
<evidence type="ECO:0000256" key="2">
    <source>
        <dbReference type="ARBA" id="ARBA00022475"/>
    </source>
</evidence>
<comment type="caution">
    <text evidence="7">The sequence shown here is derived from an EMBL/GenBank/DDBJ whole genome shotgun (WGS) entry which is preliminary data.</text>
</comment>
<dbReference type="STRING" id="966.BTA35_0211990"/>
<gene>
    <name evidence="7" type="ORF">BTA35_0211990</name>
</gene>
<evidence type="ECO:0000256" key="5">
    <source>
        <dbReference type="ARBA" id="ARBA00023136"/>
    </source>
</evidence>
<name>A0A1T1HA49_OCELI</name>
<keyword evidence="3 6" id="KW-0812">Transmembrane</keyword>
<accession>A0A1T1HA49</accession>
<evidence type="ECO:0000313" key="7">
    <source>
        <dbReference type="EMBL" id="OOV86731.1"/>
    </source>
</evidence>
<keyword evidence="5 6" id="KW-0472">Membrane</keyword>
<keyword evidence="8" id="KW-1185">Reference proteome</keyword>
<dbReference type="InterPro" id="IPR001123">
    <property type="entry name" value="LeuE-type"/>
</dbReference>
<keyword evidence="4 6" id="KW-1133">Transmembrane helix</keyword>
<dbReference type="AlphaFoldDB" id="A0A1T1HA49"/>
<evidence type="ECO:0000256" key="6">
    <source>
        <dbReference type="SAM" id="Phobius"/>
    </source>
</evidence>
<evidence type="ECO:0000256" key="1">
    <source>
        <dbReference type="ARBA" id="ARBA00004651"/>
    </source>
</evidence>
<dbReference type="Proteomes" id="UP000190064">
    <property type="component" value="Unassembled WGS sequence"/>
</dbReference>
<comment type="subcellular location">
    <subcellularLocation>
        <location evidence="1">Cell membrane</location>
        <topology evidence="1">Multi-pass membrane protein</topology>
    </subcellularLocation>
</comment>
<dbReference type="PANTHER" id="PTHR30086:SF21">
    <property type="entry name" value="TRANSPORT PROTEIN"/>
    <property type="match status" value="1"/>
</dbReference>